<dbReference type="OrthoDB" id="9824667at2"/>
<sequence>MPLPFLHHLPRTALGLALALVAGCDPPTPPTCKSGYVSSACPDPTICHGPSCGKIYTCRAPSPAPEEGLPDYLWLCNGHSINDPYGFQTFCDASLVDAEQFCVDQCIIAGQESGYSATEIAHLCQHVTVEVETWVENDEPLVCDPKEMAKIPYVYDPEFLCPESDNVDPELPPPVPPGSGLPSVYCHGTADPSTPSGATPHDFNDLLISYWVEQLELGDWHPTAKFELFNSGCGYEVPTIYYEGLGLTDDEMCQTFCSEVVAQRELEHQNPSDPGSARILHDNCSSFVAGSLCANHPLLPPLLGPTTVSLQLNAALNFSTHAVPASFIGTITYSTYDCPSTLSSCAMMIDALSVDLVSPVTGIWPFTSGPVAFTSSDMSLQLLEPTRATYAITTGDFELYPFSTAVNVDGAYTLGSTSGPVSVDMDALNSTAISGTIENDGSVSLSGSLQFGRGVTLTFATP</sequence>
<dbReference type="EMBL" id="CP012159">
    <property type="protein sequence ID" value="AKT36985.1"/>
    <property type="molecule type" value="Genomic_DNA"/>
</dbReference>
<proteinExistence type="predicted"/>
<protein>
    <submittedName>
        <fullName evidence="1">Uncharacterized protein</fullName>
    </submittedName>
</protein>
<accession>A0A0K1E7Z5</accession>
<gene>
    <name evidence="1" type="ORF">CMC5_011110</name>
</gene>
<reference evidence="1 2" key="1">
    <citation type="submission" date="2015-07" db="EMBL/GenBank/DDBJ databases">
        <title>Genome analysis of myxobacterium Chondromyces crocatus Cm c5 reveals a high potential for natural compound synthesis and the genetic basis for the loss of fruiting body formation.</title>
        <authorList>
            <person name="Zaburannyi N."/>
            <person name="Bunk B."/>
            <person name="Maier J."/>
            <person name="Overmann J."/>
            <person name="Mueller R."/>
        </authorList>
    </citation>
    <scope>NUCLEOTIDE SEQUENCE [LARGE SCALE GENOMIC DNA]</scope>
    <source>
        <strain evidence="1 2">Cm c5</strain>
    </source>
</reference>
<dbReference type="RefSeq" id="WP_156338232.1">
    <property type="nucleotide sequence ID" value="NZ_CP012159.1"/>
</dbReference>
<dbReference type="AlphaFoldDB" id="A0A0K1E7Z5"/>
<organism evidence="1 2">
    <name type="scientific">Chondromyces crocatus</name>
    <dbReference type="NCBI Taxonomy" id="52"/>
    <lineage>
        <taxon>Bacteria</taxon>
        <taxon>Pseudomonadati</taxon>
        <taxon>Myxococcota</taxon>
        <taxon>Polyangia</taxon>
        <taxon>Polyangiales</taxon>
        <taxon>Polyangiaceae</taxon>
        <taxon>Chondromyces</taxon>
    </lineage>
</organism>
<name>A0A0K1E7Z5_CHOCO</name>
<keyword evidence="2" id="KW-1185">Reference proteome</keyword>
<evidence type="ECO:0000313" key="1">
    <source>
        <dbReference type="EMBL" id="AKT36985.1"/>
    </source>
</evidence>
<dbReference type="KEGG" id="ccro:CMC5_011110"/>
<dbReference type="Proteomes" id="UP000067626">
    <property type="component" value="Chromosome"/>
</dbReference>
<evidence type="ECO:0000313" key="2">
    <source>
        <dbReference type="Proteomes" id="UP000067626"/>
    </source>
</evidence>